<keyword evidence="2" id="KW-1185">Reference proteome</keyword>
<dbReference type="GeneID" id="79585619"/>
<evidence type="ECO:0000313" key="1">
    <source>
        <dbReference type="EMBL" id="QJD54547.1"/>
    </source>
</evidence>
<proteinExistence type="predicted"/>
<dbReference type="KEGG" id="vg:79585619"/>
<organism evidence="1 2">
    <name type="scientific">Sphingomonas phage Kharn</name>
    <dbReference type="NCBI Taxonomy" id="2686312"/>
    <lineage>
        <taxon>Viruses</taxon>
        <taxon>Duplodnaviria</taxon>
        <taxon>Heunggongvirae</taxon>
        <taxon>Uroviricota</taxon>
        <taxon>Caudoviricetes</taxon>
        <taxon>Johnpaulvirinae</taxon>
        <taxon>Kharnvirus</taxon>
        <taxon>Kharnvirus kharn</taxon>
    </lineage>
</organism>
<dbReference type="EMBL" id="MN734439">
    <property type="protein sequence ID" value="QJD54547.1"/>
    <property type="molecule type" value="Genomic_DNA"/>
</dbReference>
<dbReference type="RefSeq" id="YP_010738253.1">
    <property type="nucleotide sequence ID" value="NC_073024.1"/>
</dbReference>
<evidence type="ECO:0000313" key="2">
    <source>
        <dbReference type="Proteomes" id="UP000501971"/>
    </source>
</evidence>
<reference evidence="1 2" key="1">
    <citation type="submission" date="2019-11" db="EMBL/GenBank/DDBJ databases">
        <authorList>
            <person name="Hylling O."/>
            <person name="Hansen L.H."/>
            <person name="Johansen A."/>
        </authorList>
    </citation>
    <scope>NUCLEOTIDE SEQUENCE [LARGE SCALE GENOMIC DNA]</scope>
</reference>
<protein>
    <submittedName>
        <fullName evidence="1">Uncharacterized protein</fullName>
    </submittedName>
</protein>
<dbReference type="Proteomes" id="UP000501971">
    <property type="component" value="Segment"/>
</dbReference>
<name>A0A6M3T8B8_9CAUD</name>
<accession>A0A6M3T8B8</accession>
<sequence length="86" mass="9944">MARETDITVLGGLPVTVEYETYAAEPDVGIMSGGVDDWWIVAINGRPVKKCDWLYRRIEATKGERERIREELDEIANEPDDYYDDY</sequence>